<dbReference type="STRING" id="448.Lery_1279"/>
<dbReference type="OrthoDB" id="5640438at2"/>
<dbReference type="AlphaFoldDB" id="A0A0W0TRE2"/>
<evidence type="ECO:0000313" key="1">
    <source>
        <dbReference type="EMBL" id="KTC98225.1"/>
    </source>
</evidence>
<evidence type="ECO:0008006" key="3">
    <source>
        <dbReference type="Google" id="ProtNLM"/>
    </source>
</evidence>
<sequence>MSSTCEKEPNHYDKRIDTLFSRLGSIYGYVWWSCFKTESMLNMAKKEWSEGLHRFDNTVLKDALFYFRENSNFPPTLPQFIERCKASVRRNDFCSAKAELQQRIDTKIALKHIQNLYALLKH</sequence>
<protein>
    <recommendedName>
        <fullName evidence="3">Legionella vir region protein</fullName>
    </recommendedName>
</protein>
<reference evidence="1 2" key="1">
    <citation type="submission" date="2015-11" db="EMBL/GenBank/DDBJ databases">
        <title>Genomic analysis of 38 Legionella species identifies large and diverse effector repertoires.</title>
        <authorList>
            <person name="Burstein D."/>
            <person name="Amaro F."/>
            <person name="Zusman T."/>
            <person name="Lifshitz Z."/>
            <person name="Cohen O."/>
            <person name="Gilbert J.A."/>
            <person name="Pupko T."/>
            <person name="Shuman H.A."/>
            <person name="Segal G."/>
        </authorList>
    </citation>
    <scope>NUCLEOTIDE SEQUENCE [LARGE SCALE GENOMIC DNA]</scope>
    <source>
        <strain evidence="1 2">SE-32A-C8</strain>
    </source>
</reference>
<accession>A0A0W0TRE2</accession>
<dbReference type="RefSeq" id="WP_058526420.1">
    <property type="nucleotide sequence ID" value="NZ_CAAAHY010000039.1"/>
</dbReference>
<dbReference type="EMBL" id="LNYA01000023">
    <property type="protein sequence ID" value="KTC98225.1"/>
    <property type="molecule type" value="Genomic_DNA"/>
</dbReference>
<evidence type="ECO:0000313" key="2">
    <source>
        <dbReference type="Proteomes" id="UP000054773"/>
    </source>
</evidence>
<dbReference type="PATRIC" id="fig|448.7.peg.1339"/>
<comment type="caution">
    <text evidence="1">The sequence shown here is derived from an EMBL/GenBank/DDBJ whole genome shotgun (WGS) entry which is preliminary data.</text>
</comment>
<proteinExistence type="predicted"/>
<dbReference type="Proteomes" id="UP000054773">
    <property type="component" value="Unassembled WGS sequence"/>
</dbReference>
<keyword evidence="2" id="KW-1185">Reference proteome</keyword>
<name>A0A0W0TRE2_LEGER</name>
<gene>
    <name evidence="1" type="ORF">Lery_1279</name>
</gene>
<organism evidence="1 2">
    <name type="scientific">Legionella erythra</name>
    <dbReference type="NCBI Taxonomy" id="448"/>
    <lineage>
        <taxon>Bacteria</taxon>
        <taxon>Pseudomonadati</taxon>
        <taxon>Pseudomonadota</taxon>
        <taxon>Gammaproteobacteria</taxon>
        <taxon>Legionellales</taxon>
        <taxon>Legionellaceae</taxon>
        <taxon>Legionella</taxon>
    </lineage>
</organism>